<dbReference type="InterPro" id="IPR024370">
    <property type="entry name" value="PBP_domain"/>
</dbReference>
<dbReference type="PANTHER" id="PTHR37945">
    <property type="entry name" value="EXTRACELLULAR TUNGSTATE BINDING PROTEIN"/>
    <property type="match status" value="1"/>
</dbReference>
<evidence type="ECO:0000256" key="1">
    <source>
        <dbReference type="SAM" id="SignalP"/>
    </source>
</evidence>
<evidence type="ECO:0000313" key="4">
    <source>
        <dbReference type="Proteomes" id="UP000009173"/>
    </source>
</evidence>
<accession>A0A0H3A8T2</accession>
<dbReference type="EMBL" id="CP000527">
    <property type="protein sequence ID" value="ABM29026.1"/>
    <property type="molecule type" value="Genomic_DNA"/>
</dbReference>
<dbReference type="HOGENOM" id="CLU_061511_0_0_7"/>
<proteinExistence type="predicted"/>
<feature type="domain" description="PBP" evidence="2">
    <location>
        <begin position="39"/>
        <end position="255"/>
    </location>
</feature>
<reference evidence="4" key="1">
    <citation type="journal article" date="2009" name="Environ. Microbiol.">
        <title>Contribution of mobile genetic elements to Desulfovibrio vulgaris genome plasticity.</title>
        <authorList>
            <person name="Walker C.B."/>
            <person name="Stolyar S."/>
            <person name="Chivian D."/>
            <person name="Pinel N."/>
            <person name="Gabster J.A."/>
            <person name="Dehal P.S."/>
            <person name="He Z."/>
            <person name="Yang Z.K."/>
            <person name="Yen H.C."/>
            <person name="Zhou J."/>
            <person name="Wall J.D."/>
            <person name="Hazen T.C."/>
            <person name="Arkin A.P."/>
            <person name="Stahl D.A."/>
        </authorList>
    </citation>
    <scope>NUCLEOTIDE SEQUENCE [LARGE SCALE GENOMIC DNA]</scope>
    <source>
        <strain evidence="4">DP4</strain>
    </source>
</reference>
<dbReference type="RefSeq" id="WP_011792604.1">
    <property type="nucleotide sequence ID" value="NC_008751.1"/>
</dbReference>
<dbReference type="Gene3D" id="3.40.190.10">
    <property type="entry name" value="Periplasmic binding protein-like II"/>
    <property type="match status" value="2"/>
</dbReference>
<keyword evidence="1" id="KW-0732">Signal</keyword>
<feature type="chain" id="PRO_5002604322" evidence="1">
    <location>
        <begin position="22"/>
        <end position="284"/>
    </location>
</feature>
<evidence type="ECO:0000313" key="3">
    <source>
        <dbReference type="EMBL" id="ABM29026.1"/>
    </source>
</evidence>
<organism evidence="3 4">
    <name type="scientific">Nitratidesulfovibrio vulgaris (strain DP4)</name>
    <name type="common">Desulfovibrio vulgaris</name>
    <dbReference type="NCBI Taxonomy" id="391774"/>
    <lineage>
        <taxon>Bacteria</taxon>
        <taxon>Pseudomonadati</taxon>
        <taxon>Thermodesulfobacteriota</taxon>
        <taxon>Desulfovibrionia</taxon>
        <taxon>Desulfovibrionales</taxon>
        <taxon>Desulfovibrionaceae</taxon>
        <taxon>Nitratidesulfovibrio</taxon>
    </lineage>
</organism>
<dbReference type="PANTHER" id="PTHR37945:SF1">
    <property type="entry name" value="EXTRACELLULAR TUNGSTATE BINDING PROTEIN"/>
    <property type="match status" value="1"/>
</dbReference>
<dbReference type="Proteomes" id="UP000009173">
    <property type="component" value="Chromosome"/>
</dbReference>
<sequence length="284" mass="29910" precursor="true">MQRIATLVVLCLLVMTTCALAGDAPCTERYGKGEQALRLATGSPGELGLVGALGEAWSARSGMALCWRKAGTGDALAALKAGEVDMVMVHGPKAEKKAVEEGWATGRALVGSNEFFIVGPVADPAGIAKATDAADAYRRIAKAGALFFSRGDNSGTHKKELDIWASAGITPSGAWYTVHKGFMSATLQRADAEGGYFMTDSSTWVAEKGKLRRLAVLFRGDPVLINVYHALLRAEGGKAAVPAAVDFAAFVTSPEGQDIVGSFGRKEYGEGLYNDAAYAKKYDH</sequence>
<protein>
    <submittedName>
        <fullName evidence="3">ABC transporter, periplasmic substrate-binding protein, putative</fullName>
    </submittedName>
</protein>
<dbReference type="Pfam" id="PF12849">
    <property type="entry name" value="PBP_like_2"/>
    <property type="match status" value="1"/>
</dbReference>
<name>A0A0H3A8T2_NITV4</name>
<dbReference type="KEGG" id="dvl:Dvul_2010"/>
<dbReference type="SUPFAM" id="SSF53850">
    <property type="entry name" value="Periplasmic binding protein-like II"/>
    <property type="match status" value="1"/>
</dbReference>
<dbReference type="AlphaFoldDB" id="A0A0H3A8T2"/>
<gene>
    <name evidence="3" type="ordered locus">Dvul_2010</name>
</gene>
<evidence type="ECO:0000259" key="2">
    <source>
        <dbReference type="Pfam" id="PF12849"/>
    </source>
</evidence>
<feature type="signal peptide" evidence="1">
    <location>
        <begin position="1"/>
        <end position="21"/>
    </location>
</feature>
<dbReference type="InterPro" id="IPR052738">
    <property type="entry name" value="ABC-Tungstate_binding"/>
</dbReference>